<name>A0ABY0BWS5_9GAMM</name>
<dbReference type="Proteomes" id="UP000287410">
    <property type="component" value="Unassembled WGS sequence"/>
</dbReference>
<reference evidence="2 3" key="1">
    <citation type="journal article" date="2018" name="Front. Microbiol.">
        <title>Genome-Based Analysis Reveals the Taxonomy and Diversity of the Family Idiomarinaceae.</title>
        <authorList>
            <person name="Liu Y."/>
            <person name="Lai Q."/>
            <person name="Shao Z."/>
        </authorList>
    </citation>
    <scope>NUCLEOTIDE SEQUENCE [LARGE SCALE GENOMIC DNA]</scope>
    <source>
        <strain evidence="2 3">GBSy1</strain>
    </source>
</reference>
<protein>
    <recommendedName>
        <fullName evidence="4">PpiC domain-containing protein</fullName>
    </recommendedName>
</protein>
<feature type="chain" id="PRO_5045069880" description="PpiC domain-containing protein" evidence="1">
    <location>
        <begin position="25"/>
        <end position="263"/>
    </location>
</feature>
<evidence type="ECO:0008006" key="4">
    <source>
        <dbReference type="Google" id="ProtNLM"/>
    </source>
</evidence>
<comment type="caution">
    <text evidence="2">The sequence shown here is derived from an EMBL/GenBank/DDBJ whole genome shotgun (WGS) entry which is preliminary data.</text>
</comment>
<evidence type="ECO:0000256" key="1">
    <source>
        <dbReference type="SAM" id="SignalP"/>
    </source>
</evidence>
<sequence>MLIKVGLTALPLSLLVLGTSGVNAQAFESLTVAEAERQCNQSVQYAQQCREDQNRARLLGFRDLPQYLHFVEVVERELATGKSAVDIKPIYETEEFIEASEYVARGQAVPPELATKMEAVFESRQELLASALGVEPDEVEVRLDNYRRYIEFVEAQSELETTQFVILSDDEEEEEDFEIIEVRAHQVDDWGSSSLSVRLGATEIIQDTGIYHPYSQPLIVVIRVTDTLRPQQRRFAYRESSGAIPLDKTWQACPTCPVAIRPY</sequence>
<keyword evidence="1" id="KW-0732">Signal</keyword>
<evidence type="ECO:0000313" key="2">
    <source>
        <dbReference type="EMBL" id="RUO28767.1"/>
    </source>
</evidence>
<accession>A0ABY0BWS5</accession>
<feature type="signal peptide" evidence="1">
    <location>
        <begin position="1"/>
        <end position="24"/>
    </location>
</feature>
<keyword evidence="3" id="KW-1185">Reference proteome</keyword>
<dbReference type="EMBL" id="PIPN01000005">
    <property type="protein sequence ID" value="RUO28767.1"/>
    <property type="molecule type" value="Genomic_DNA"/>
</dbReference>
<evidence type="ECO:0000313" key="3">
    <source>
        <dbReference type="Proteomes" id="UP000287410"/>
    </source>
</evidence>
<dbReference type="RefSeq" id="WP_126789703.1">
    <property type="nucleotide sequence ID" value="NZ_PIPN01000005.1"/>
</dbReference>
<gene>
    <name evidence="2" type="ORF">CWE12_10660</name>
</gene>
<proteinExistence type="predicted"/>
<organism evidence="2 3">
    <name type="scientific">Aliidiomarina sedimenti</name>
    <dbReference type="NCBI Taxonomy" id="1933879"/>
    <lineage>
        <taxon>Bacteria</taxon>
        <taxon>Pseudomonadati</taxon>
        <taxon>Pseudomonadota</taxon>
        <taxon>Gammaproteobacteria</taxon>
        <taxon>Alteromonadales</taxon>
        <taxon>Idiomarinaceae</taxon>
        <taxon>Aliidiomarina</taxon>
    </lineage>
</organism>